<dbReference type="UniPathway" id="UPA00275"/>
<proteinExistence type="predicted"/>
<evidence type="ECO:0000313" key="3">
    <source>
        <dbReference type="EMBL" id="KRN97262.1"/>
    </source>
</evidence>
<keyword evidence="4" id="KW-1185">Reference proteome</keyword>
<dbReference type="PANTHER" id="PTHR11079:SF162">
    <property type="entry name" value="RIBOFLAVIN BIOSYNTHESIS PROTEIN PYRD, CHLOROPLASTIC"/>
    <property type="match status" value="1"/>
</dbReference>
<dbReference type="InterPro" id="IPR004794">
    <property type="entry name" value="Eubact_RibD"/>
</dbReference>
<dbReference type="NCBIfam" id="TIGR00326">
    <property type="entry name" value="eubact_ribD"/>
    <property type="match status" value="1"/>
</dbReference>
<dbReference type="SUPFAM" id="SSF53927">
    <property type="entry name" value="Cytidine deaminase-like"/>
    <property type="match status" value="1"/>
</dbReference>
<dbReference type="InterPro" id="IPR016193">
    <property type="entry name" value="Cytidine_deaminase-like"/>
</dbReference>
<gene>
    <name evidence="3" type="ORF">IV55_GL000190</name>
</gene>
<dbReference type="InterPro" id="IPR002125">
    <property type="entry name" value="CMP_dCMP_dom"/>
</dbReference>
<dbReference type="AlphaFoldDB" id="A0A0R2L654"/>
<accession>A0A0R2L654</accession>
<dbReference type="Gene3D" id="3.40.140.10">
    <property type="entry name" value="Cytidine Deaminase, domain 2"/>
    <property type="match status" value="1"/>
</dbReference>
<dbReference type="PATRIC" id="fig|348151.3.peg.193"/>
<protein>
    <submittedName>
        <fullName evidence="3">Pyrimidine reductase, riboflavin biosynthesis</fullName>
    </submittedName>
</protein>
<dbReference type="Pfam" id="PF00383">
    <property type="entry name" value="dCMP_cyt_deam_1"/>
    <property type="match status" value="1"/>
</dbReference>
<dbReference type="STRING" id="348151.IV55_GL000190"/>
<sequence>MMENVYMNRAIAEAHKGSGLTYRNPQVGAVIVKNDRILAVGHHVGFGHAHAEVDAYKHVEHPEEVVGSTMYVTLEPCSHYGKTPPCAAQIVTWGVHEVYVAQQDPNPLVSGRGIAYLRAHGVTVHVGLETEAAQALNAAYNFFISRAVLW</sequence>
<dbReference type="GO" id="GO:0008835">
    <property type="term" value="F:diaminohydroxyphosphoribosylaminopyrimidine deaminase activity"/>
    <property type="evidence" value="ECO:0007669"/>
    <property type="project" value="InterPro"/>
</dbReference>
<comment type="pathway">
    <text evidence="1">Cofactor biosynthesis; riboflavin biosynthesis.</text>
</comment>
<dbReference type="EMBL" id="JQCB01000001">
    <property type="protein sequence ID" value="KRN97262.1"/>
    <property type="molecule type" value="Genomic_DNA"/>
</dbReference>
<dbReference type="GO" id="GO:0009231">
    <property type="term" value="P:riboflavin biosynthetic process"/>
    <property type="evidence" value="ECO:0007669"/>
    <property type="project" value="UniProtKB-UniPathway"/>
</dbReference>
<evidence type="ECO:0000259" key="2">
    <source>
        <dbReference type="PROSITE" id="PS51747"/>
    </source>
</evidence>
<dbReference type="PROSITE" id="PS51747">
    <property type="entry name" value="CYT_DCMP_DEAMINASES_2"/>
    <property type="match status" value="1"/>
</dbReference>
<evidence type="ECO:0000313" key="4">
    <source>
        <dbReference type="Proteomes" id="UP000051139"/>
    </source>
</evidence>
<dbReference type="CDD" id="cd01284">
    <property type="entry name" value="Riboflavin_deaminase-reductase"/>
    <property type="match status" value="1"/>
</dbReference>
<organism evidence="3 4">
    <name type="scientific">Furfurilactobacillus siliginis</name>
    <dbReference type="NCBI Taxonomy" id="348151"/>
    <lineage>
        <taxon>Bacteria</taxon>
        <taxon>Bacillati</taxon>
        <taxon>Bacillota</taxon>
        <taxon>Bacilli</taxon>
        <taxon>Lactobacillales</taxon>
        <taxon>Lactobacillaceae</taxon>
        <taxon>Furfurilactobacillus</taxon>
    </lineage>
</organism>
<evidence type="ECO:0000256" key="1">
    <source>
        <dbReference type="ARBA" id="ARBA00005104"/>
    </source>
</evidence>
<dbReference type="Proteomes" id="UP000051139">
    <property type="component" value="Unassembled WGS sequence"/>
</dbReference>
<dbReference type="OrthoDB" id="9800865at2"/>
<dbReference type="PANTHER" id="PTHR11079">
    <property type="entry name" value="CYTOSINE DEAMINASE FAMILY MEMBER"/>
    <property type="match status" value="1"/>
</dbReference>
<dbReference type="RefSeq" id="WP_057808523.1">
    <property type="nucleotide sequence ID" value="NZ_BJUD01000034.1"/>
</dbReference>
<feature type="domain" description="CMP/dCMP-type deaminase" evidence="2">
    <location>
        <begin position="1"/>
        <end position="116"/>
    </location>
</feature>
<comment type="caution">
    <text evidence="3">The sequence shown here is derived from an EMBL/GenBank/DDBJ whole genome shotgun (WGS) entry which is preliminary data.</text>
</comment>
<name>A0A0R2L654_9LACO</name>
<reference evidence="3 4" key="1">
    <citation type="journal article" date="2015" name="Genome Announc.">
        <title>Expanding the biotechnology potential of lactobacilli through comparative genomics of 213 strains and associated genera.</title>
        <authorList>
            <person name="Sun Z."/>
            <person name="Harris H.M."/>
            <person name="McCann A."/>
            <person name="Guo C."/>
            <person name="Argimon S."/>
            <person name="Zhang W."/>
            <person name="Yang X."/>
            <person name="Jeffery I.B."/>
            <person name="Cooney J.C."/>
            <person name="Kagawa T.F."/>
            <person name="Liu W."/>
            <person name="Song Y."/>
            <person name="Salvetti E."/>
            <person name="Wrobel A."/>
            <person name="Rasinkangas P."/>
            <person name="Parkhill J."/>
            <person name="Rea M.C."/>
            <person name="O'Sullivan O."/>
            <person name="Ritari J."/>
            <person name="Douillard F.P."/>
            <person name="Paul Ross R."/>
            <person name="Yang R."/>
            <person name="Briner A.E."/>
            <person name="Felis G.E."/>
            <person name="de Vos W.M."/>
            <person name="Barrangou R."/>
            <person name="Klaenhammer T.R."/>
            <person name="Caufield P.W."/>
            <person name="Cui Y."/>
            <person name="Zhang H."/>
            <person name="O'Toole P.W."/>
        </authorList>
    </citation>
    <scope>NUCLEOTIDE SEQUENCE [LARGE SCALE GENOMIC DNA]</scope>
    <source>
        <strain evidence="3 4">DSM 22696</strain>
    </source>
</reference>